<dbReference type="AlphaFoldDB" id="A0AAE0VN30"/>
<evidence type="ECO:0000313" key="4">
    <source>
        <dbReference type="Proteomes" id="UP001195483"/>
    </source>
</evidence>
<dbReference type="EMBL" id="JAEAOA010000619">
    <property type="protein sequence ID" value="KAK3582917.1"/>
    <property type="molecule type" value="Genomic_DNA"/>
</dbReference>
<dbReference type="Proteomes" id="UP001195483">
    <property type="component" value="Unassembled WGS sequence"/>
</dbReference>
<reference evidence="3" key="2">
    <citation type="journal article" date="2021" name="Genome Biol. Evol.">
        <title>Developing a high-quality reference genome for a parasitic bivalve with doubly uniparental inheritance (Bivalvia: Unionida).</title>
        <authorList>
            <person name="Smith C.H."/>
        </authorList>
    </citation>
    <scope>NUCLEOTIDE SEQUENCE</scope>
    <source>
        <strain evidence="3">CHS0354</strain>
        <tissue evidence="3">Mantle</tissue>
    </source>
</reference>
<proteinExistence type="predicted"/>
<gene>
    <name evidence="3" type="ORF">CHS0354_009724</name>
</gene>
<protein>
    <recommendedName>
        <fullName evidence="2">Mitochondria-eating protein C-terminal domain-containing protein</fullName>
    </recommendedName>
</protein>
<reference evidence="3" key="3">
    <citation type="submission" date="2023-05" db="EMBL/GenBank/DDBJ databases">
        <authorList>
            <person name="Smith C.H."/>
        </authorList>
    </citation>
    <scope>NUCLEOTIDE SEQUENCE</scope>
    <source>
        <strain evidence="3">CHS0354</strain>
        <tissue evidence="3">Mantle</tissue>
    </source>
</reference>
<name>A0AAE0VN30_9BIVA</name>
<keyword evidence="4" id="KW-1185">Reference proteome</keyword>
<comment type="caution">
    <text evidence="3">The sequence shown here is derived from an EMBL/GenBank/DDBJ whole genome shotgun (WGS) entry which is preliminary data.</text>
</comment>
<feature type="compositionally biased region" description="Basic and acidic residues" evidence="1">
    <location>
        <begin position="501"/>
        <end position="516"/>
    </location>
</feature>
<feature type="domain" description="Mitochondria-eating protein C-terminal" evidence="2">
    <location>
        <begin position="612"/>
        <end position="688"/>
    </location>
</feature>
<dbReference type="InterPro" id="IPR031981">
    <property type="entry name" value="MIEAP_C"/>
</dbReference>
<evidence type="ECO:0000313" key="3">
    <source>
        <dbReference type="EMBL" id="KAK3582917.1"/>
    </source>
</evidence>
<feature type="compositionally biased region" description="Basic and acidic residues" evidence="1">
    <location>
        <begin position="526"/>
        <end position="547"/>
    </location>
</feature>
<feature type="compositionally biased region" description="Basic and acidic residues" evidence="1">
    <location>
        <begin position="353"/>
        <end position="383"/>
    </location>
</feature>
<feature type="region of interest" description="Disordered" evidence="1">
    <location>
        <begin position="1"/>
        <end position="108"/>
    </location>
</feature>
<feature type="compositionally biased region" description="Basic and acidic residues" evidence="1">
    <location>
        <begin position="411"/>
        <end position="428"/>
    </location>
</feature>
<feature type="compositionally biased region" description="Polar residues" evidence="1">
    <location>
        <begin position="22"/>
        <end position="35"/>
    </location>
</feature>
<reference evidence="3" key="1">
    <citation type="journal article" date="2021" name="Genome Biol. Evol.">
        <title>A High-Quality Reference Genome for a Parasitic Bivalve with Doubly Uniparental Inheritance (Bivalvia: Unionida).</title>
        <authorList>
            <person name="Smith C.H."/>
        </authorList>
    </citation>
    <scope>NUCLEOTIDE SEQUENCE</scope>
    <source>
        <strain evidence="3">CHS0354</strain>
    </source>
</reference>
<organism evidence="3 4">
    <name type="scientific">Potamilus streckersoni</name>
    <dbReference type="NCBI Taxonomy" id="2493646"/>
    <lineage>
        <taxon>Eukaryota</taxon>
        <taxon>Metazoa</taxon>
        <taxon>Spiralia</taxon>
        <taxon>Lophotrochozoa</taxon>
        <taxon>Mollusca</taxon>
        <taxon>Bivalvia</taxon>
        <taxon>Autobranchia</taxon>
        <taxon>Heteroconchia</taxon>
        <taxon>Palaeoheterodonta</taxon>
        <taxon>Unionida</taxon>
        <taxon>Unionoidea</taxon>
        <taxon>Unionidae</taxon>
        <taxon>Ambleminae</taxon>
        <taxon>Lampsilini</taxon>
        <taxon>Potamilus</taxon>
    </lineage>
</organism>
<feature type="compositionally biased region" description="Basic and acidic residues" evidence="1">
    <location>
        <begin position="1"/>
        <end position="21"/>
    </location>
</feature>
<feature type="region of interest" description="Disordered" evidence="1">
    <location>
        <begin position="405"/>
        <end position="547"/>
    </location>
</feature>
<feature type="region of interest" description="Disordered" evidence="1">
    <location>
        <begin position="345"/>
        <end position="383"/>
    </location>
</feature>
<feature type="compositionally biased region" description="Basic and acidic residues" evidence="1">
    <location>
        <begin position="92"/>
        <end position="108"/>
    </location>
</feature>
<evidence type="ECO:0000259" key="2">
    <source>
        <dbReference type="Pfam" id="PF16026"/>
    </source>
</evidence>
<evidence type="ECO:0000256" key="1">
    <source>
        <dbReference type="SAM" id="MobiDB-lite"/>
    </source>
</evidence>
<sequence length="697" mass="78684">MSSKKSERGAGSDISNKDETSHSYLSSHSRTTVRQSSSAKAKNNKNAAALKVSDPRPQTGYSRVKPTHPSRPKSADTRLARGNLKGETPAEESTKILEGETKKGALKNEKSEWEREMVYLQNRLEEEKQKVKETENKIEYIKEKNKNELERMSKIVQEREESLSKAEEEKKILEKDYNHLQQDMERELYKNTEWKNILESMTEKHTKEKEKLSDTIECLKAEKDNLMTRLSSAAAYRLTHENVNITDLSDADRPTKLQEVYSELYDNEWTDAFQELTEHQKIPDKDAIMILLEILTISFHNCREITWGRYERIINVTSSIDIEQRNSLSPAEKNSPIDNNLDTMQEETVSSECGEKKGNHYSTDEKVDPSNEQVKESSKDKIRNEMIAAKYNSVDNKDKAGEQIEGVGNEDLQHSTDEKVDPSDEKNAAKYNSVDNKDKAGEPIEGVGNEDLQNGTKEKMASVDPNVNGSSKDKSANVKGKNGAKEKVESGDPNVNGALKEISENAKELNGSKENVDSADPNVIETSKDKSENKTGKSGAKENFKYDDPNVNEETEIQNGKRLKFTINLSFDLVHEIKGIWRKTCAELKGSLSEQIYAVIETCLDMPFSALPMTSEYLKRCIDLCWKMGVQERPLHLDSISELDACVGKKFNNDKFRGYTQSGKIVAFVVWPSLYLYEGGPVLVKGIAQGCTGDKKR</sequence>
<accession>A0AAE0VN30</accession>
<dbReference type="Pfam" id="PF16026">
    <property type="entry name" value="MIEAP"/>
    <property type="match status" value="1"/>
</dbReference>
<feature type="compositionally biased region" description="Low complexity" evidence="1">
    <location>
        <begin position="36"/>
        <end position="49"/>
    </location>
</feature>